<name>A0ABY9P5F4_9GAMM</name>
<dbReference type="InterPro" id="IPR020845">
    <property type="entry name" value="AMP-binding_CS"/>
</dbReference>
<dbReference type="InterPro" id="IPR044894">
    <property type="entry name" value="TubC_N_sf"/>
</dbReference>
<dbReference type="Gene3D" id="3.30.559.30">
    <property type="entry name" value="Nonribosomal peptide synthetase, condensation domain"/>
    <property type="match status" value="5"/>
</dbReference>
<evidence type="ECO:0000313" key="8">
    <source>
        <dbReference type="Proteomes" id="UP001229313"/>
    </source>
</evidence>
<dbReference type="Pfam" id="PF00501">
    <property type="entry name" value="AMP-binding"/>
    <property type="match status" value="3"/>
</dbReference>
<dbReference type="InterPro" id="IPR023213">
    <property type="entry name" value="CAT-like_dom_sf"/>
</dbReference>
<dbReference type="Gene3D" id="3.40.50.1820">
    <property type="entry name" value="alpha/beta hydrolase"/>
    <property type="match status" value="1"/>
</dbReference>
<keyword evidence="4" id="KW-0677">Repeat</keyword>
<dbReference type="InterPro" id="IPR020806">
    <property type="entry name" value="PKS_PP-bd"/>
</dbReference>
<dbReference type="Pfam" id="PF18563">
    <property type="entry name" value="TubC_N"/>
    <property type="match status" value="1"/>
</dbReference>
<feature type="region of interest" description="Disordered" evidence="5">
    <location>
        <begin position="1006"/>
        <end position="1033"/>
    </location>
</feature>
<feature type="compositionally biased region" description="Acidic residues" evidence="5">
    <location>
        <begin position="1012"/>
        <end position="1031"/>
    </location>
</feature>
<accession>A0ABY9P5F4</accession>
<dbReference type="InterPro" id="IPR010071">
    <property type="entry name" value="AA_adenyl_dom"/>
</dbReference>
<evidence type="ECO:0000313" key="7">
    <source>
        <dbReference type="EMBL" id="WMT02146.1"/>
    </source>
</evidence>
<dbReference type="InterPro" id="IPR036736">
    <property type="entry name" value="ACP-like_sf"/>
</dbReference>
<dbReference type="Pfam" id="PF13193">
    <property type="entry name" value="AMP-binding_C"/>
    <property type="match status" value="1"/>
</dbReference>
<dbReference type="EMBL" id="CP133568">
    <property type="protein sequence ID" value="WMT02146.1"/>
    <property type="molecule type" value="Genomic_DNA"/>
</dbReference>
<dbReference type="PROSITE" id="PS00012">
    <property type="entry name" value="PHOSPHOPANTETHEINE"/>
    <property type="match status" value="2"/>
</dbReference>
<dbReference type="InterPro" id="IPR006162">
    <property type="entry name" value="Ppantetheine_attach_site"/>
</dbReference>
<dbReference type="Gene3D" id="1.10.10.1830">
    <property type="entry name" value="Non-ribosomal peptide synthase, adenylation domain"/>
    <property type="match status" value="1"/>
</dbReference>
<dbReference type="SUPFAM" id="SSF56801">
    <property type="entry name" value="Acetyl-CoA synthetase-like"/>
    <property type="match status" value="3"/>
</dbReference>
<dbReference type="Gene3D" id="3.30.300.30">
    <property type="match status" value="3"/>
</dbReference>
<dbReference type="CDD" id="cd17643">
    <property type="entry name" value="A_NRPS_Cytc1-like"/>
    <property type="match status" value="1"/>
</dbReference>
<dbReference type="InterPro" id="IPR010060">
    <property type="entry name" value="NRPS_synth"/>
</dbReference>
<dbReference type="InterPro" id="IPR000873">
    <property type="entry name" value="AMP-dep_synth/lig_dom"/>
</dbReference>
<feature type="domain" description="Carrier" evidence="6">
    <location>
        <begin position="2567"/>
        <end position="2641"/>
    </location>
</feature>
<dbReference type="Pfam" id="PF00668">
    <property type="entry name" value="Condensation"/>
    <property type="match status" value="6"/>
</dbReference>
<dbReference type="PROSITE" id="PS50075">
    <property type="entry name" value="CARRIER"/>
    <property type="match status" value="3"/>
</dbReference>
<gene>
    <name evidence="7" type="ORF">RDV84_19585</name>
</gene>
<dbReference type="SMART" id="SM00823">
    <property type="entry name" value="PKS_PP"/>
    <property type="match status" value="3"/>
</dbReference>
<dbReference type="NCBIfam" id="TIGR01720">
    <property type="entry name" value="NRPS-para261"/>
    <property type="match status" value="1"/>
</dbReference>
<dbReference type="NCBIfam" id="NF003417">
    <property type="entry name" value="PRK04813.1"/>
    <property type="match status" value="3"/>
</dbReference>
<dbReference type="InterPro" id="IPR025110">
    <property type="entry name" value="AMP-bd_C"/>
</dbReference>
<reference evidence="7 8" key="1">
    <citation type="submission" date="2023-08" db="EMBL/GenBank/DDBJ databases">
        <title>The whole genome sequence of Lysobacter yananisis.</title>
        <authorList>
            <person name="Sun H."/>
        </authorList>
    </citation>
    <scope>NUCLEOTIDE SEQUENCE [LARGE SCALE GENOMIC DNA]</scope>
    <source>
        <strain evidence="7 8">SNNU513</strain>
    </source>
</reference>
<dbReference type="SUPFAM" id="SSF52777">
    <property type="entry name" value="CoA-dependent acyltransferases"/>
    <property type="match status" value="10"/>
</dbReference>
<dbReference type="CDD" id="cd05930">
    <property type="entry name" value="A_NRPS"/>
    <property type="match status" value="2"/>
</dbReference>
<dbReference type="InterPro" id="IPR045851">
    <property type="entry name" value="AMP-bd_C_sf"/>
</dbReference>
<evidence type="ECO:0000256" key="3">
    <source>
        <dbReference type="ARBA" id="ARBA00022553"/>
    </source>
</evidence>
<feature type="domain" description="Carrier" evidence="6">
    <location>
        <begin position="4051"/>
        <end position="4126"/>
    </location>
</feature>
<sequence length="4144" mass="448626">MTAVEATGLHAATPEGAALEILERARNAGIALHVEDGRLAFKATRAPLDAQLRADIGARREALIALLSQAQDANRDWRALPIEAAPDGVPAPLSLGQERLWFLEQFEPGGHAYHLAALFELRGEVDPAALERAVRRLLARHDALDRCVRDGQSIVVGDGAAAVEAADLRGCGQGEIDAAVEGFRLRPFDLQRQRPLRMQLLRLDGQNESAQGDGGQDGSAQNDSGPRHWLQVVVHHIACDGVSLGLLTEELGRAYRAECGLTVDAATPLPCRYGDYARWQRDTLDRLDDSLRHHVEALSGAPHLHALPLDRERPAALGQAGAKLRLAFPPGLAERIAAYAQASRATAFHVLQAAFAVLLARCGAGDDLLMGTPVAGRVRPELESLVGLFVNTVVLRTQLHDDPDFATLVARCRDHQLAALEHQALPLERVIEALQVERSNRHAPLFQLMFALRHDADLALDLHGVQARALALPEDIAKHELTLEVLVGAGSMSAVWEYNTALWDAATVARWAERYFVALSAMLEQPHAPALSWPWPAAELALDDRREAAPLAAASVAETIAHIAQRFPEHTALETAQGRLSYRELIVAADARAGALRRRLGAQARSVALCLPRGLDWYCALLGAWRAGLSVVPLDAQWPQARLREVVAASACDAVVTDAQGRAWFAPESIVAVDALQSAAHAETDEAPAPSSNPLAYVLYTSGSTGAPKGVEVGHAALAAHIAGAADALALTPNDRVLHVAGLAVDTTLEQPLAAWSRGACVVAQSDELLEPRRFLACLAERAVTVVDLAPAYANELLLATAADDWRGLPLRCLVVGGDVLPVSLARRWFELGLNQGRSLINAYGPTEATISSHYHRVHAEDATRPVPLGRLLPGRIAAVLDAHGRIAPRGASGELALGGIGLAEGYRGDAAASERRFAPLRLPSGESLRMYRTGDRVRLLGNGELQFLGRADFQIKLRGYRIELEEIEHCLGQLPRVRAAAAGVVGEGTAQRLVAWVERVGETTAVAADSSETDSSEADSNEADSSEADAEDWHRALSERLPAHMVPAQFVVLARLPRNASGKVDRRALPAPPAPAPADRTPPRTPQERALCAVWSDVLQCEVGIHDSFFRLGGDSIRSLQVVARLRERGYAVTPKLMYQFQSAAELAPHLAPLQAAPAETAPLMGELGLSPIQRWFFDSAPAQPDRYHQYVALRLKQPLDAEHLNRVWAALWQRHDLLRARFERIDGQWRQRVDAPGPAPAIQARDWRGATDLDARIDAEFTRMQEATPLAGPLAALTVARCDEGERLLVCAHHLIVDAVSWRLLLGELFDGLAALARGQAWTPSARNASYADYIEALAQADAAQSFDARFWNEAAAQPIQALPQDRAVALADTRQRNVGRVVQTLDAGLTADLLERAGAAYRCQTDELLLIALARALAARTGRSRLWLDRERHGRDVLDGRDWSSVLGWYTAVHPLPLDLAGTDGPAQIAALKEQIRALARRGLEYMPLAAAGRIPALPAAQLLFNYHGVVDGGAHPAFEIEARALASGNGADNPPGALVEVNARVQGGRLGLVWNYAGEAYDAATIEQWTRDFAAELSALVAHCLEPGSGLLTASDLPHARLDAGEFASLAAREDARSIERAFALTPLQRGVLLESLRGEGADPYFQQTVAELEGELDAAALARSWFETARRQPMLRTAIVWEGLSVPHQIVLAGTQAPWQELDWSQLDPAAQDAQLQRWLADDAARGVDFAHAPLARMCLIARGGGRYWLAWSIHHLIVDGWSTPLLVGEMLQRYTSDVRGIALSLPPAPGFDGYLDWRERQDLARQRGWWRERLHGYSGAAALPAGASGASGATRREECERWLSAHDSERLRAFCRERGCTLSDLVALAWGLANARYGNSDDVVLGMTRSGRPPDLAGVESMVGVFINTLPLRLRVDASRPALDLLSALRGQSLEIAENEAVGLGEILADSGLDADRLFASLLVVENFPAMAPAQLPFALRVRETRAANHYALTLRVSERENLRLEALLDAARVDRDVVAAMLDLAVASLLRLLQRPDCTVAELLGETDAVPATLPERASSATAQSLLWQAPGQAVAVEEGDASWTYAQLRAAAGRIAAALDAAGTSPGAHVALCLPRTFAQLAAMAAVWHRGAAWLPLDPQHPDARQIAVLDDSGADVVIGWGAAPAWLPVGVRWLDAESVLTDTTPYAEPPRVDVGIDTPAYLIYTSGSTGTPKGVVVSQRNLAHYVAGVLPVLELGENASLATLSTVAADLGFTALFGALLSGRRVRLLPAELAFDAQALAAHLQAHPVDCLKIVPSHLAGLLAAGGGASVLPRECLVTGGEALSGALVQQVRALAPSLRIVNHYGPTETTVGILTCTVPDEWPAEQGVPVGRPLAGNEAWVLDRFGLPAPVGVAGELYLGGGNLSLGYWQRDEQTAERFVAHPFAPGRTLYRSGDLAKLDNEGRIVYLGRGDHQVKIRGYRVELGEVEQVLAQLPGVEVAAVLALPGANGVLQLGACVQGTLDGVAEALTQRLPEYLCPTRWRMVESMPRLGNGKIDRQALAELLQQEETDPSAETADETPVNEVLRELWQKLLGREHIGAHENFFALGGDSILSLQVVARARQAGLALMPRQLYDHPTLAALSAQVQASAPAPAAAKPAPEAEQAFGLTPIQHWFFEQALDEPAHWNMSLYLKLPGALDTAAFAAALADVVAAHPMLRARFQRDAGGQWRQRIGAWQADNFVHREAEAGQRETLLAQWQSGLSFDGSLWRVLALSGPQDGETRVLFAAHHLLVDAVSWAVIVDDLQQAYAERRAGRVPALAAEACGFGEWQSALRQLPATTLERWRGYWRALDPNTDATRLPWQDSDNRYAHTVHLHDRLDREWTERLLTQTARAYGNEPQELLLAALALALRGDDAATTLWVELEGHGRDDLGADLDLSRTVGWFTARYPLALRLPAGEDPGAALRATKDQLRAIPDRGLGFGVLRYLHGELADLPVPQVCFNYLGQLRAGERDGWTLCEEHDGGGRAGGNRRRHLLDLNAMLVDGELRLDWAWPRDAATGEALQALSRRYLGALRELIASAQTAEPRPTLADLPLAGLDAAQLDALLARHPQAQDVYPLAPLQEGLLFHSLLNAQADPYINQTTVALHGALDGEAFADAWRQALARHPILRSGFVVQGLSSARQLPHRQVALPLIEQDWSDLDPAQAQSRLAELQAQQRDIGFDLAAPPLMRLALLRRGADEHWLIWTRHHLIVDGWSSALLLGEVWRLYAALREGRTPQLVAAPPFRDYLQWLREQDPAIARAFWREQLGGLEPVALPEAAEPAAGYASLARRFDFAAAAAWAQGHGLTANSLLQGALALVLRRYYGRDDFALGITIAGRPPELAGVERMLGVFINSVPLRVVTAGQAAPALWLQNLQRRNLDLRTHGYLPLAEIQRAGAADAGSLFDTLLVFENLPAAARGGDAGPRIEELDHRAHSNYPLMLTAVPEDDGLRIEAVLDRGKLDGWLVEQMLGDLAFVLQQLPSLQRLDDLPLLPSQSRSAAWTERASYPCVGSLVTRFAEVAQRHPARIAVSAEDGALDYAALDRRSSQLATLLIRQGAGPGQRVGLCLPRGCDLLVALLAILKTGAAYVPVDPQAPAARRGFVLEDSGVCLSVSLRALAVELPGTALCLDDPFTRAQLDAATSGELPEVPADAPAYLIYTSGSTGTPKGVVVTHRNVERLFTAATQDGHFSFDESDVWSLFHSHAFDFAVWELWGAWLYGGRAVLVPEAVCRQPDAFLDLLADQGITVLNQTPSAFYALQSQALRRDVPLKVKTVVFGGEALEPSRLQPWRERYPDAELVNMYGITETTVHVSFHRLSDEDLQSPASRIGRALPDLAVHVLDDAGQPVPLGVIGELVVEGDGVAQGYWQRPELTAERFVVRGGQRRYRSGDLGRYRVDGSLEYRGRGDDQVKLRGYRIEPGEIAAKLAALPQVVDAAVTVEGQGEGAWLMAYAVAAANAEPDPQALRDGLRGVLPDYMLPRQIQLLPALPLTANGKLDRKALPKPQTGERDEGVLESASERRLAELWRQLLGGELPGRGAHFFARGGHSLLVVRLAEAIRVEFAVAVPLKSLFEQPRLAEQAALLDALAAPQAAPERADDTWESFEL</sequence>
<dbReference type="InterPro" id="IPR041464">
    <property type="entry name" value="TubC_N"/>
</dbReference>
<organism evidence="7 8">
    <name type="scientific">Lysobacter yananisis</name>
    <dbReference type="NCBI Taxonomy" id="1003114"/>
    <lineage>
        <taxon>Bacteria</taxon>
        <taxon>Pseudomonadati</taxon>
        <taxon>Pseudomonadota</taxon>
        <taxon>Gammaproteobacteria</taxon>
        <taxon>Lysobacterales</taxon>
        <taxon>Lysobacteraceae</taxon>
        <taxon>Lysobacter</taxon>
    </lineage>
</organism>
<feature type="region of interest" description="Disordered" evidence="5">
    <location>
        <begin position="1064"/>
        <end position="1086"/>
    </location>
</feature>
<dbReference type="Gene3D" id="3.30.559.10">
    <property type="entry name" value="Chloramphenicol acetyltransferase-like domain"/>
    <property type="match status" value="5"/>
</dbReference>
<keyword evidence="2" id="KW-0596">Phosphopantetheine</keyword>
<dbReference type="InterPro" id="IPR009081">
    <property type="entry name" value="PP-bd_ACP"/>
</dbReference>
<dbReference type="CDD" id="cd19543">
    <property type="entry name" value="DCL_NRPS"/>
    <property type="match status" value="1"/>
</dbReference>
<dbReference type="CDD" id="cd19531">
    <property type="entry name" value="LCL_NRPS-like"/>
    <property type="match status" value="1"/>
</dbReference>
<dbReference type="RefSeq" id="WP_309151302.1">
    <property type="nucleotide sequence ID" value="NZ_CP133568.1"/>
</dbReference>
<evidence type="ECO:0000259" key="6">
    <source>
        <dbReference type="PROSITE" id="PS50075"/>
    </source>
</evidence>
<dbReference type="Gene3D" id="3.40.50.12780">
    <property type="entry name" value="N-terminal domain of ligase-like"/>
    <property type="match status" value="2"/>
</dbReference>
<dbReference type="InterPro" id="IPR042099">
    <property type="entry name" value="ANL_N_sf"/>
</dbReference>
<proteinExistence type="predicted"/>
<dbReference type="Proteomes" id="UP001229313">
    <property type="component" value="Chromosome"/>
</dbReference>
<dbReference type="Gene3D" id="3.40.50.980">
    <property type="match status" value="2"/>
</dbReference>
<feature type="domain" description="Carrier" evidence="6">
    <location>
        <begin position="1083"/>
        <end position="1156"/>
    </location>
</feature>
<evidence type="ECO:0000256" key="1">
    <source>
        <dbReference type="ARBA" id="ARBA00001957"/>
    </source>
</evidence>
<dbReference type="InterPro" id="IPR001242">
    <property type="entry name" value="Condensation_dom"/>
</dbReference>
<dbReference type="Pfam" id="PF00550">
    <property type="entry name" value="PP-binding"/>
    <property type="match status" value="3"/>
</dbReference>
<dbReference type="PANTHER" id="PTHR45527">
    <property type="entry name" value="NONRIBOSOMAL PEPTIDE SYNTHETASE"/>
    <property type="match status" value="1"/>
</dbReference>
<keyword evidence="3" id="KW-0597">Phosphoprotein</keyword>
<dbReference type="SUPFAM" id="SSF47336">
    <property type="entry name" value="ACP-like"/>
    <property type="match status" value="3"/>
</dbReference>
<dbReference type="PROSITE" id="PS00455">
    <property type="entry name" value="AMP_BINDING"/>
    <property type="match status" value="3"/>
</dbReference>
<comment type="cofactor">
    <cofactor evidence="1">
        <name>pantetheine 4'-phosphate</name>
        <dbReference type="ChEBI" id="CHEBI:47942"/>
    </cofactor>
</comment>
<evidence type="ECO:0000256" key="5">
    <source>
        <dbReference type="SAM" id="MobiDB-lite"/>
    </source>
</evidence>
<dbReference type="InterPro" id="IPR029058">
    <property type="entry name" value="AB_hydrolase_fold"/>
</dbReference>
<dbReference type="NCBIfam" id="TIGR01733">
    <property type="entry name" value="AA-adenyl-dom"/>
    <property type="match status" value="3"/>
</dbReference>
<dbReference type="Gene3D" id="1.10.1200.10">
    <property type="entry name" value="ACP-like"/>
    <property type="match status" value="2"/>
</dbReference>
<keyword evidence="8" id="KW-1185">Reference proteome</keyword>
<dbReference type="Gene3D" id="2.30.38.10">
    <property type="entry name" value="Luciferase, Domain 3"/>
    <property type="match status" value="1"/>
</dbReference>
<protein>
    <submittedName>
        <fullName evidence="7">Amino acid adenylation domain-containing protein</fullName>
    </submittedName>
</protein>
<evidence type="ECO:0000256" key="2">
    <source>
        <dbReference type="ARBA" id="ARBA00022450"/>
    </source>
</evidence>
<evidence type="ECO:0000256" key="4">
    <source>
        <dbReference type="ARBA" id="ARBA00022737"/>
    </source>
</evidence>
<dbReference type="PANTHER" id="PTHR45527:SF1">
    <property type="entry name" value="FATTY ACID SYNTHASE"/>
    <property type="match status" value="1"/>
</dbReference>